<dbReference type="eggNOG" id="COG0602">
    <property type="taxonomic scope" value="Bacteria"/>
</dbReference>
<name>V8C592_9HELI</name>
<keyword evidence="7" id="KW-0560">Oxidoreductase</keyword>
<dbReference type="InterPro" id="IPR058240">
    <property type="entry name" value="rSAM_sf"/>
</dbReference>
<keyword evidence="6" id="KW-0411">Iron-sulfur</keyword>
<evidence type="ECO:0000256" key="6">
    <source>
        <dbReference type="ARBA" id="ARBA00023014"/>
    </source>
</evidence>
<dbReference type="Proteomes" id="UP000018731">
    <property type="component" value="Unassembled WGS sequence"/>
</dbReference>
<keyword evidence="2" id="KW-0004">4Fe-4S</keyword>
<dbReference type="InterPro" id="IPR034457">
    <property type="entry name" value="Organic_radical-activating"/>
</dbReference>
<dbReference type="STRING" id="1357400.HMPREF2086_01922"/>
<dbReference type="GO" id="GO:0046872">
    <property type="term" value="F:metal ion binding"/>
    <property type="evidence" value="ECO:0007669"/>
    <property type="project" value="UniProtKB-KW"/>
</dbReference>
<dbReference type="GO" id="GO:0043365">
    <property type="term" value="F:[formate-C-acetyltransferase]-activating enzyme activity"/>
    <property type="evidence" value="ECO:0007669"/>
    <property type="project" value="InterPro"/>
</dbReference>
<comment type="similarity">
    <text evidence="7">Belongs to the organic radical-activating enzymes family.</text>
</comment>
<dbReference type="EMBL" id="AZJI01000010">
    <property type="protein sequence ID" value="ETD22195.1"/>
    <property type="molecule type" value="Genomic_DNA"/>
</dbReference>
<dbReference type="GO" id="GO:0004748">
    <property type="term" value="F:ribonucleoside-diphosphate reductase activity, thioredoxin disulfide as acceptor"/>
    <property type="evidence" value="ECO:0007669"/>
    <property type="project" value="TreeGrafter"/>
</dbReference>
<evidence type="ECO:0000256" key="4">
    <source>
        <dbReference type="ARBA" id="ARBA00022723"/>
    </source>
</evidence>
<dbReference type="RefSeq" id="WP_023928759.1">
    <property type="nucleotide sequence ID" value="NZ_KI669456.1"/>
</dbReference>
<proteinExistence type="inferred from homology"/>
<keyword evidence="4" id="KW-0479">Metal-binding</keyword>
<dbReference type="InterPro" id="IPR013785">
    <property type="entry name" value="Aldolase_TIM"/>
</dbReference>
<gene>
    <name evidence="8" type="ORF">HMPREF2086_01922</name>
</gene>
<organism evidence="8 9">
    <name type="scientific">Helicobacter macacae MIT 99-5501</name>
    <dbReference type="NCBI Taxonomy" id="1357400"/>
    <lineage>
        <taxon>Bacteria</taxon>
        <taxon>Pseudomonadati</taxon>
        <taxon>Campylobacterota</taxon>
        <taxon>Epsilonproteobacteria</taxon>
        <taxon>Campylobacterales</taxon>
        <taxon>Helicobacteraceae</taxon>
        <taxon>Helicobacter</taxon>
    </lineage>
</organism>
<dbReference type="PANTHER" id="PTHR30352:SF2">
    <property type="entry name" value="ANAEROBIC RIBONUCLEOSIDE-TRIPHOSPHATE REDUCTASE-ACTIVATING PROTEIN"/>
    <property type="match status" value="1"/>
</dbReference>
<keyword evidence="9" id="KW-1185">Reference proteome</keyword>
<dbReference type="SFLD" id="SFLDG01063">
    <property type="entry name" value="activating_enzymes__group_1"/>
    <property type="match status" value="1"/>
</dbReference>
<dbReference type="SUPFAM" id="SSF102114">
    <property type="entry name" value="Radical SAM enzymes"/>
    <property type="match status" value="1"/>
</dbReference>
<protein>
    <recommendedName>
        <fullName evidence="7">Anaerobic ribonucleoside-triphosphate reductase-activating protein</fullName>
        <ecNumber evidence="7">1.97.1.-</ecNumber>
    </recommendedName>
</protein>
<evidence type="ECO:0000256" key="1">
    <source>
        <dbReference type="ARBA" id="ARBA00001966"/>
    </source>
</evidence>
<dbReference type="InterPro" id="IPR007197">
    <property type="entry name" value="rSAM"/>
</dbReference>
<dbReference type="InterPro" id="IPR012837">
    <property type="entry name" value="NrdG"/>
</dbReference>
<dbReference type="SFLD" id="SFLDG01066">
    <property type="entry name" value="organic_radical-activating_enz"/>
    <property type="match status" value="1"/>
</dbReference>
<dbReference type="Pfam" id="PF13353">
    <property type="entry name" value="Fer4_12"/>
    <property type="match status" value="1"/>
</dbReference>
<sequence length="195" mass="21760">MLNIARFIPCTKAEGIGKRFCIWVQGCNLACPNCCNLALQPFIPRNLMPTQKLLELIAQSKKAHNIEGVTFLGGEPFLQAKGLSKLAKGIRQMGLSIICFSGFTHKEILNSHIKERAELLSYLDVLIDGRYIQEQKSSSRNLVGSSNQRFIYLTDRYDSSIESSSITELEVRLTSDSIALFNGNPHLMNSLLAPR</sequence>
<dbReference type="PANTHER" id="PTHR30352">
    <property type="entry name" value="PYRUVATE FORMATE-LYASE-ACTIVATING ENZYME"/>
    <property type="match status" value="1"/>
</dbReference>
<evidence type="ECO:0000256" key="2">
    <source>
        <dbReference type="ARBA" id="ARBA00022485"/>
    </source>
</evidence>
<comment type="function">
    <text evidence="7">Activation of anaerobic ribonucleoside-triphosphate reductase under anaerobic conditions by generation of an organic free radical, using S-adenosylmethionine and reduced flavodoxin as cosubstrates to produce 5'-deoxy-adenosine.</text>
</comment>
<evidence type="ECO:0000313" key="9">
    <source>
        <dbReference type="Proteomes" id="UP000018731"/>
    </source>
</evidence>
<dbReference type="OrthoDB" id="9782387at2"/>
<comment type="cofactor">
    <cofactor evidence="1">
        <name>[4Fe-4S] cluster</name>
        <dbReference type="ChEBI" id="CHEBI:49883"/>
    </cofactor>
</comment>
<dbReference type="GO" id="GO:0051539">
    <property type="term" value="F:4 iron, 4 sulfur cluster binding"/>
    <property type="evidence" value="ECO:0007669"/>
    <property type="project" value="UniProtKB-KW"/>
</dbReference>
<evidence type="ECO:0000256" key="7">
    <source>
        <dbReference type="PIRNR" id="PIRNR000368"/>
    </source>
</evidence>
<comment type="caution">
    <text evidence="8">The sequence shown here is derived from an EMBL/GenBank/DDBJ whole genome shotgun (WGS) entry which is preliminary data.</text>
</comment>
<dbReference type="PATRIC" id="fig|1357400.3.peg.2607"/>
<dbReference type="SFLD" id="SFLDF00299">
    <property type="entry name" value="anaerobic_ribonucleoside-triph"/>
    <property type="match status" value="1"/>
</dbReference>
<dbReference type="EC" id="1.97.1.-" evidence="7"/>
<dbReference type="HOGENOM" id="CLU_089926_1_0_7"/>
<keyword evidence="5" id="KW-0408">Iron</keyword>
<dbReference type="PIRSF" id="PIRSF000368">
    <property type="entry name" value="NrdG"/>
    <property type="match status" value="1"/>
</dbReference>
<accession>V8C592</accession>
<evidence type="ECO:0000256" key="5">
    <source>
        <dbReference type="ARBA" id="ARBA00023004"/>
    </source>
</evidence>
<dbReference type="Gene3D" id="3.20.20.70">
    <property type="entry name" value="Aldolase class I"/>
    <property type="match status" value="1"/>
</dbReference>
<dbReference type="SFLD" id="SFLDS00029">
    <property type="entry name" value="Radical_SAM"/>
    <property type="match status" value="1"/>
</dbReference>
<evidence type="ECO:0000256" key="3">
    <source>
        <dbReference type="ARBA" id="ARBA00022691"/>
    </source>
</evidence>
<dbReference type="AlphaFoldDB" id="V8C592"/>
<reference evidence="8 9" key="1">
    <citation type="journal article" date="2014" name="Genome Announc.">
        <title>Draft genome sequences of six enterohepatic helicobacter species isolated from humans and one from rhesus macaques.</title>
        <authorList>
            <person name="Shen Z."/>
            <person name="Sheh A."/>
            <person name="Young S.K."/>
            <person name="Abouelliel A."/>
            <person name="Ward D.V."/>
            <person name="Earl A.M."/>
            <person name="Fox J.G."/>
        </authorList>
    </citation>
    <scope>NUCLEOTIDE SEQUENCE [LARGE SCALE GENOMIC DNA]</scope>
    <source>
        <strain evidence="8 9">MIT 99-5501</strain>
    </source>
</reference>
<keyword evidence="3" id="KW-0949">S-adenosyl-L-methionine</keyword>
<evidence type="ECO:0000313" key="8">
    <source>
        <dbReference type="EMBL" id="ETD22195.1"/>
    </source>
</evidence>